<gene>
    <name evidence="2" type="ORF">NDU88_005061</name>
</gene>
<keyword evidence="3" id="KW-1185">Reference proteome</keyword>
<dbReference type="AlphaFoldDB" id="A0AAV7LKB8"/>
<feature type="region of interest" description="Disordered" evidence="1">
    <location>
        <begin position="1"/>
        <end position="58"/>
    </location>
</feature>
<name>A0AAV7LKB8_PLEWA</name>
<evidence type="ECO:0000313" key="3">
    <source>
        <dbReference type="Proteomes" id="UP001066276"/>
    </source>
</evidence>
<sequence>MRGRGPPAFRPPRILRGGPGNQGSAHAAEWRRRAGPARRGTAEGERGGAGEPLRGLQQCRPDPKAWVLGSQSGAARPGILPLPDTVLKL</sequence>
<accession>A0AAV7LKB8</accession>
<organism evidence="2 3">
    <name type="scientific">Pleurodeles waltl</name>
    <name type="common">Iberian ribbed newt</name>
    <dbReference type="NCBI Taxonomy" id="8319"/>
    <lineage>
        <taxon>Eukaryota</taxon>
        <taxon>Metazoa</taxon>
        <taxon>Chordata</taxon>
        <taxon>Craniata</taxon>
        <taxon>Vertebrata</taxon>
        <taxon>Euteleostomi</taxon>
        <taxon>Amphibia</taxon>
        <taxon>Batrachia</taxon>
        <taxon>Caudata</taxon>
        <taxon>Salamandroidea</taxon>
        <taxon>Salamandridae</taxon>
        <taxon>Pleurodelinae</taxon>
        <taxon>Pleurodeles</taxon>
    </lineage>
</organism>
<comment type="caution">
    <text evidence="2">The sequence shown here is derived from an EMBL/GenBank/DDBJ whole genome shotgun (WGS) entry which is preliminary data.</text>
</comment>
<protein>
    <submittedName>
        <fullName evidence="2">Uncharacterized protein</fullName>
    </submittedName>
</protein>
<dbReference type="EMBL" id="JANPWB010000015">
    <property type="protein sequence ID" value="KAJ1091947.1"/>
    <property type="molecule type" value="Genomic_DNA"/>
</dbReference>
<evidence type="ECO:0000256" key="1">
    <source>
        <dbReference type="SAM" id="MobiDB-lite"/>
    </source>
</evidence>
<proteinExistence type="predicted"/>
<reference evidence="2" key="1">
    <citation type="journal article" date="2022" name="bioRxiv">
        <title>Sequencing and chromosome-scale assembly of the giantPleurodeles waltlgenome.</title>
        <authorList>
            <person name="Brown T."/>
            <person name="Elewa A."/>
            <person name="Iarovenko S."/>
            <person name="Subramanian E."/>
            <person name="Araus A.J."/>
            <person name="Petzold A."/>
            <person name="Susuki M."/>
            <person name="Suzuki K.-i.T."/>
            <person name="Hayashi T."/>
            <person name="Toyoda A."/>
            <person name="Oliveira C."/>
            <person name="Osipova E."/>
            <person name="Leigh N.D."/>
            <person name="Simon A."/>
            <person name="Yun M.H."/>
        </authorList>
    </citation>
    <scope>NUCLEOTIDE SEQUENCE</scope>
    <source>
        <strain evidence="2">20211129_DDA</strain>
        <tissue evidence="2">Liver</tissue>
    </source>
</reference>
<dbReference type="Proteomes" id="UP001066276">
    <property type="component" value="Chromosome 11"/>
</dbReference>
<evidence type="ECO:0000313" key="2">
    <source>
        <dbReference type="EMBL" id="KAJ1091947.1"/>
    </source>
</evidence>